<dbReference type="Pfam" id="PF02452">
    <property type="entry name" value="PemK_toxin"/>
    <property type="match status" value="1"/>
</dbReference>
<dbReference type="Proteomes" id="UP000469949">
    <property type="component" value="Unassembled WGS sequence"/>
</dbReference>
<dbReference type="InterPro" id="IPR011067">
    <property type="entry name" value="Plasmid_toxin/cell-grow_inhib"/>
</dbReference>
<dbReference type="SUPFAM" id="SSF50118">
    <property type="entry name" value="Cell growth inhibitor/plasmid maintenance toxic component"/>
    <property type="match status" value="1"/>
</dbReference>
<protein>
    <submittedName>
        <fullName evidence="1">Programmed cell death toxin MazF</fullName>
    </submittedName>
</protein>
<dbReference type="PANTHER" id="PTHR33988">
    <property type="entry name" value="ENDORIBONUCLEASE MAZF-RELATED"/>
    <property type="match status" value="1"/>
</dbReference>
<organism evidence="1 2">
    <name type="scientific">Methylorubrum populi</name>
    <dbReference type="NCBI Taxonomy" id="223967"/>
    <lineage>
        <taxon>Bacteria</taxon>
        <taxon>Pseudomonadati</taxon>
        <taxon>Pseudomonadota</taxon>
        <taxon>Alphaproteobacteria</taxon>
        <taxon>Hyphomicrobiales</taxon>
        <taxon>Methylobacteriaceae</taxon>
        <taxon>Methylorubrum</taxon>
    </lineage>
</organism>
<dbReference type="GO" id="GO:0003677">
    <property type="term" value="F:DNA binding"/>
    <property type="evidence" value="ECO:0007669"/>
    <property type="project" value="InterPro"/>
</dbReference>
<dbReference type="PANTHER" id="PTHR33988:SF3">
    <property type="entry name" value="ENDORIBONUCLEASE TOXIN CHPB-RELATED"/>
    <property type="match status" value="1"/>
</dbReference>
<dbReference type="GO" id="GO:0006402">
    <property type="term" value="P:mRNA catabolic process"/>
    <property type="evidence" value="ECO:0007669"/>
    <property type="project" value="TreeGrafter"/>
</dbReference>
<name>A0A833J1D1_9HYPH</name>
<dbReference type="Gene3D" id="2.30.30.110">
    <property type="match status" value="1"/>
</dbReference>
<sequence length="126" mass="13868">MLAPRSLMTTTHAERAIEPGDLALVDLGPVRGTEQDGRRPALVVSFAEMHTLTRRAVVCPVTGNTDPWPTKVFLPEGLAVKGAVLTDQVRSIDRRNRILRHLGSVPDHVLADVRHQLALILGLWIE</sequence>
<dbReference type="InterPro" id="IPR003477">
    <property type="entry name" value="PemK-like"/>
</dbReference>
<dbReference type="GO" id="GO:0016075">
    <property type="term" value="P:rRNA catabolic process"/>
    <property type="evidence" value="ECO:0007669"/>
    <property type="project" value="TreeGrafter"/>
</dbReference>
<evidence type="ECO:0000313" key="2">
    <source>
        <dbReference type="Proteomes" id="UP000469949"/>
    </source>
</evidence>
<dbReference type="GO" id="GO:0004521">
    <property type="term" value="F:RNA endonuclease activity"/>
    <property type="evidence" value="ECO:0007669"/>
    <property type="project" value="TreeGrafter"/>
</dbReference>
<gene>
    <name evidence="1" type="ORF">F8B43_5372</name>
</gene>
<accession>A0A833J1D1</accession>
<dbReference type="EMBL" id="WEKV01000020">
    <property type="protein sequence ID" value="KAB7782617.1"/>
    <property type="molecule type" value="Genomic_DNA"/>
</dbReference>
<evidence type="ECO:0000313" key="1">
    <source>
        <dbReference type="EMBL" id="KAB7782617.1"/>
    </source>
</evidence>
<comment type="caution">
    <text evidence="1">The sequence shown here is derived from an EMBL/GenBank/DDBJ whole genome shotgun (WGS) entry which is preliminary data.</text>
</comment>
<proteinExistence type="predicted"/>
<dbReference type="AlphaFoldDB" id="A0A833J1D1"/>
<reference evidence="1 2" key="1">
    <citation type="submission" date="2019-10" db="EMBL/GenBank/DDBJ databases">
        <title>Draft Genome Sequence of the Caffeine Degrading Methylotroph Methylorubrum populi PINKEL.</title>
        <authorList>
            <person name="Dawson S.C."/>
            <person name="Zhang X."/>
            <person name="Wright M.E."/>
            <person name="Sharma G."/>
            <person name="Langner J.T."/>
            <person name="Ditty J.L."/>
            <person name="Subuyuj G.A."/>
        </authorList>
    </citation>
    <scope>NUCLEOTIDE SEQUENCE [LARGE SCALE GENOMIC DNA]</scope>
    <source>
        <strain evidence="1 2">Pinkel</strain>
    </source>
</reference>